<organism evidence="1 2">
    <name type="scientific">Candidozyma auris</name>
    <name type="common">Yeast</name>
    <name type="synonym">Candida auris</name>
    <dbReference type="NCBI Taxonomy" id="498019"/>
    <lineage>
        <taxon>Eukaryota</taxon>
        <taxon>Fungi</taxon>
        <taxon>Dikarya</taxon>
        <taxon>Ascomycota</taxon>
        <taxon>Saccharomycotina</taxon>
        <taxon>Pichiomycetes</taxon>
        <taxon>Metschnikowiaceae</taxon>
        <taxon>Candidozyma</taxon>
    </lineage>
</organism>
<gene>
    <name evidence="1" type="ORF">QG37_00062</name>
</gene>
<evidence type="ECO:0000313" key="1">
    <source>
        <dbReference type="EMBL" id="KNE02690.1"/>
    </source>
</evidence>
<comment type="caution">
    <text evidence="1">The sequence shown here is derived from an EMBL/GenBank/DDBJ whole genome shotgun (WGS) entry which is preliminary data.</text>
</comment>
<dbReference type="EMBL" id="LGST01000002">
    <property type="protein sequence ID" value="KNE02690.1"/>
    <property type="molecule type" value="Genomic_DNA"/>
</dbReference>
<evidence type="ECO:0000313" key="2">
    <source>
        <dbReference type="Proteomes" id="UP000037122"/>
    </source>
</evidence>
<sequence length="76" mass="8642">MVLQNEYLWRDIHTADLRQTLYWANVIISRTAPCFETRKIRPKKGDTADSNSPLMAALAEVTNEALLLVQVDANCH</sequence>
<name>A0A0L0P8Z6_CANAR</name>
<reference evidence="2" key="1">
    <citation type="journal article" date="2015" name="BMC Genomics">
        <title>Draft genome of a commonly misdiagnosed multidrug resistant pathogen Candida auris.</title>
        <authorList>
            <person name="Chatterjee S."/>
            <person name="Alampalli S.V."/>
            <person name="Nageshan R.K."/>
            <person name="Chettiar S.T."/>
            <person name="Joshi S."/>
            <person name="Tatu U.S."/>
        </authorList>
    </citation>
    <scope>NUCLEOTIDE SEQUENCE [LARGE SCALE GENOMIC DNA]</scope>
    <source>
        <strain evidence="2">6684</strain>
    </source>
</reference>
<dbReference type="AlphaFoldDB" id="A0A0L0P8Z6"/>
<accession>A0A0L0P8Z6</accession>
<dbReference type="Proteomes" id="UP000037122">
    <property type="component" value="Unassembled WGS sequence"/>
</dbReference>
<protein>
    <submittedName>
        <fullName evidence="1">Uncharacterized protein</fullName>
    </submittedName>
</protein>
<proteinExistence type="predicted"/>
<dbReference type="VEuPathDB" id="FungiDB:QG37_00062"/>